<name>A0A4Y2W7J4_ARAVE</name>
<evidence type="ECO:0000313" key="3">
    <source>
        <dbReference type="Proteomes" id="UP000499080"/>
    </source>
</evidence>
<dbReference type="EMBL" id="BGPR01056372">
    <property type="protein sequence ID" value="GBO32881.1"/>
    <property type="molecule type" value="Genomic_DNA"/>
</dbReference>
<proteinExistence type="predicted"/>
<evidence type="ECO:0000313" key="2">
    <source>
        <dbReference type="EMBL" id="GBO32882.1"/>
    </source>
</evidence>
<keyword evidence="3" id="KW-1185">Reference proteome</keyword>
<dbReference type="Proteomes" id="UP000499080">
    <property type="component" value="Unassembled WGS sequence"/>
</dbReference>
<protein>
    <submittedName>
        <fullName evidence="1">Uncharacterized protein</fullName>
    </submittedName>
</protein>
<dbReference type="AlphaFoldDB" id="A0A4Y2W7J4"/>
<organism evidence="1 3">
    <name type="scientific">Araneus ventricosus</name>
    <name type="common">Orbweaver spider</name>
    <name type="synonym">Epeira ventricosa</name>
    <dbReference type="NCBI Taxonomy" id="182803"/>
    <lineage>
        <taxon>Eukaryota</taxon>
        <taxon>Metazoa</taxon>
        <taxon>Ecdysozoa</taxon>
        <taxon>Arthropoda</taxon>
        <taxon>Chelicerata</taxon>
        <taxon>Arachnida</taxon>
        <taxon>Araneae</taxon>
        <taxon>Araneomorphae</taxon>
        <taxon>Entelegynae</taxon>
        <taxon>Araneoidea</taxon>
        <taxon>Araneidae</taxon>
        <taxon>Araneus</taxon>
    </lineage>
</organism>
<gene>
    <name evidence="1" type="ORF">AVEN_35429_1</name>
    <name evidence="2" type="ORF">AVEN_68133_1</name>
</gene>
<accession>A0A4Y2W7J4</accession>
<sequence>MDIIIHNIRMVDAPEVVLGDVPAVLRHGGNGRGPDRLVLGAGRPDRHLLVAARQGGRLPDNAGGVHSPDAGPVMGGPEHFLGFLGGRCHLRAGLVVVHGHVVVRSHVARIRQVVRIFGFPGSLHEEARTTHKRVHFLSGVIQVPDIALSFCRIVSRSQLPRTVADGVLNSPTSRPMQYIECVVCGGEDPETGLSRAATPLCSVVFRSRGVPTQESGSLTSYLPGHFFFLPLSLRLLEGRDASALCREKLSTMDFTFDIA</sequence>
<evidence type="ECO:0000313" key="1">
    <source>
        <dbReference type="EMBL" id="GBO32881.1"/>
    </source>
</evidence>
<reference evidence="1 3" key="1">
    <citation type="journal article" date="2019" name="Sci. Rep.">
        <title>Orb-weaving spider Araneus ventricosus genome elucidates the spidroin gene catalogue.</title>
        <authorList>
            <person name="Kono N."/>
            <person name="Nakamura H."/>
            <person name="Ohtoshi R."/>
            <person name="Moran D.A.P."/>
            <person name="Shinohara A."/>
            <person name="Yoshida Y."/>
            <person name="Fujiwara M."/>
            <person name="Mori M."/>
            <person name="Tomita M."/>
            <person name="Arakawa K."/>
        </authorList>
    </citation>
    <scope>NUCLEOTIDE SEQUENCE [LARGE SCALE GENOMIC DNA]</scope>
</reference>
<comment type="caution">
    <text evidence="1">The sequence shown here is derived from an EMBL/GenBank/DDBJ whole genome shotgun (WGS) entry which is preliminary data.</text>
</comment>
<dbReference type="EMBL" id="BGPR01056373">
    <property type="protein sequence ID" value="GBO32882.1"/>
    <property type="molecule type" value="Genomic_DNA"/>
</dbReference>